<dbReference type="Proteomes" id="UP000198253">
    <property type="component" value="Chromosome I"/>
</dbReference>
<dbReference type="InParanoid" id="A0A1C4Y3S9"/>
<keyword evidence="2" id="KW-1185">Reference proteome</keyword>
<reference evidence="2" key="1">
    <citation type="submission" date="2016-06" db="EMBL/GenBank/DDBJ databases">
        <authorList>
            <person name="Varghese N."/>
            <person name="Submissions Spin"/>
        </authorList>
    </citation>
    <scope>NUCLEOTIDE SEQUENCE [LARGE SCALE GENOMIC DNA]</scope>
    <source>
        <strain evidence="2">DSM 43816</strain>
    </source>
</reference>
<name>A0A1C4Y3S9_MICEC</name>
<evidence type="ECO:0000313" key="1">
    <source>
        <dbReference type="EMBL" id="SCF15330.1"/>
    </source>
</evidence>
<dbReference type="AlphaFoldDB" id="A0A1C4Y3S9"/>
<organism evidence="1 2">
    <name type="scientific">Micromonospora echinospora</name>
    <name type="common">Micromonospora purpurea</name>
    <dbReference type="NCBI Taxonomy" id="1877"/>
    <lineage>
        <taxon>Bacteria</taxon>
        <taxon>Bacillati</taxon>
        <taxon>Actinomycetota</taxon>
        <taxon>Actinomycetes</taxon>
        <taxon>Micromonosporales</taxon>
        <taxon>Micromonosporaceae</taxon>
        <taxon>Micromonospora</taxon>
    </lineage>
</organism>
<protein>
    <submittedName>
        <fullName evidence="1">Uncharacterized protein</fullName>
    </submittedName>
</protein>
<dbReference type="EMBL" id="LT607413">
    <property type="protein sequence ID" value="SCF15330.1"/>
    <property type="molecule type" value="Genomic_DNA"/>
</dbReference>
<proteinExistence type="predicted"/>
<sequence length="297" mass="32843">MVWTAVAGAVVTALLLALGPQLYDGDEIKDTVRDAVRDDSEIRHTVQFMDEGFDLILPAGFEMSDSRRRMLAAVTLDGGLEKQLTDVLGSAEPARPVVLNLRLTLEGRRNQPIFVDRISPVDIEREVPYSGTFIHIPPQISGSTVGMMFNLDERRPQARVPEKVDANDDEAVQRLGGMTDGHKPGALFFQDNTLTLKSAEEDALFIQAVATETAVSFRIRIDYRIGDRRGELVVDDAGDPFRVTPLNCVSRSRWAPDGELLASGMASYENVWSLKGDFSGLEEISDPRRFELGSPYC</sequence>
<gene>
    <name evidence="1" type="ORF">GA0070618_3565</name>
</gene>
<accession>A0A1C4Y3S9</accession>
<evidence type="ECO:0000313" key="2">
    <source>
        <dbReference type="Proteomes" id="UP000198253"/>
    </source>
</evidence>